<organism evidence="2 3">
    <name type="scientific">Powellomyces hirtus</name>
    <dbReference type="NCBI Taxonomy" id="109895"/>
    <lineage>
        <taxon>Eukaryota</taxon>
        <taxon>Fungi</taxon>
        <taxon>Fungi incertae sedis</taxon>
        <taxon>Chytridiomycota</taxon>
        <taxon>Chytridiomycota incertae sedis</taxon>
        <taxon>Chytridiomycetes</taxon>
        <taxon>Spizellomycetales</taxon>
        <taxon>Powellomycetaceae</taxon>
        <taxon>Powellomyces</taxon>
    </lineage>
</organism>
<sequence>MRNRGGAAAEDARMVLASANAVTENKTASASWRLTKKASVISSASNPGSPAVATPTLNQPTTLGILEHFPTPLLLKVVNACAPELHVVRNLSHGYRDLVQKYIQKRTKRFQESIEEAECWGHRAPTLSDIVHLDPLALENILEMHYGSKLARASGGGATMVSPSDAGAISELGQEDDDAVSRTDGGESRAPNRAAPVRALKREAMQKIIYSAFRTALDYYEDGCWATVGVLRDFVIKYGLQHSGGGTGGGNAGGVDASNTEWSSGAVVPDDQSERDVSDGASLRSLRMERTNNMTRGEYSSLQLQQQLAKDTTWLKLNSELHRQAAMHGHAFNLPALCDVEDPPATLMQGADLSVRAHRPETLVACLDASRIYGCLWSTIDKGFQAALAADRWGQRVPIDVLLVLLDAAFNDPLGPWACCTKMRGWGYEGADGSNGGNDNKLATAARNLLIRAEECAKLYGVAWHRLSIKGEFAVVPVEEVAREVRSRLKIMM</sequence>
<reference evidence="2 3" key="1">
    <citation type="journal article" date="2019" name="Sci. Rep.">
        <title>Comparative genomics of chytrid fungi reveal insights into the obligate biotrophic and pathogenic lifestyle of Synchytrium endobioticum.</title>
        <authorList>
            <person name="van de Vossenberg B.T.L.H."/>
            <person name="Warris S."/>
            <person name="Nguyen H.D.T."/>
            <person name="van Gent-Pelzer M.P.E."/>
            <person name="Joly D.L."/>
            <person name="van de Geest H.C."/>
            <person name="Bonants P.J.M."/>
            <person name="Smith D.S."/>
            <person name="Levesque C.A."/>
            <person name="van der Lee T.A.J."/>
        </authorList>
    </citation>
    <scope>NUCLEOTIDE SEQUENCE [LARGE SCALE GENOMIC DNA]</scope>
    <source>
        <strain evidence="2 3">CBS 809.83</strain>
    </source>
</reference>
<accession>A0A507EEC4</accession>
<dbReference type="AlphaFoldDB" id="A0A507EEC4"/>
<proteinExistence type="predicted"/>
<evidence type="ECO:0000313" key="2">
    <source>
        <dbReference type="EMBL" id="TPX62549.1"/>
    </source>
</evidence>
<dbReference type="EMBL" id="QEAQ01000002">
    <property type="protein sequence ID" value="TPX62549.1"/>
    <property type="molecule type" value="Genomic_DNA"/>
</dbReference>
<comment type="caution">
    <text evidence="2">The sequence shown here is derived from an EMBL/GenBank/DDBJ whole genome shotgun (WGS) entry which is preliminary data.</text>
</comment>
<feature type="region of interest" description="Disordered" evidence="1">
    <location>
        <begin position="246"/>
        <end position="279"/>
    </location>
</feature>
<protein>
    <submittedName>
        <fullName evidence="2">Uncharacterized protein</fullName>
    </submittedName>
</protein>
<evidence type="ECO:0000256" key="1">
    <source>
        <dbReference type="SAM" id="MobiDB-lite"/>
    </source>
</evidence>
<keyword evidence="3" id="KW-1185">Reference proteome</keyword>
<feature type="region of interest" description="Disordered" evidence="1">
    <location>
        <begin position="161"/>
        <end position="194"/>
    </location>
</feature>
<name>A0A507EEC4_9FUNG</name>
<gene>
    <name evidence="2" type="ORF">PhCBS80983_g00295</name>
</gene>
<dbReference type="Proteomes" id="UP000318582">
    <property type="component" value="Unassembled WGS sequence"/>
</dbReference>
<evidence type="ECO:0000313" key="3">
    <source>
        <dbReference type="Proteomes" id="UP000318582"/>
    </source>
</evidence>